<organism evidence="2 3">
    <name type="scientific">Rubus argutus</name>
    <name type="common">Southern blackberry</name>
    <dbReference type="NCBI Taxonomy" id="59490"/>
    <lineage>
        <taxon>Eukaryota</taxon>
        <taxon>Viridiplantae</taxon>
        <taxon>Streptophyta</taxon>
        <taxon>Embryophyta</taxon>
        <taxon>Tracheophyta</taxon>
        <taxon>Spermatophyta</taxon>
        <taxon>Magnoliopsida</taxon>
        <taxon>eudicotyledons</taxon>
        <taxon>Gunneridae</taxon>
        <taxon>Pentapetalae</taxon>
        <taxon>rosids</taxon>
        <taxon>fabids</taxon>
        <taxon>Rosales</taxon>
        <taxon>Rosaceae</taxon>
        <taxon>Rosoideae</taxon>
        <taxon>Rosoideae incertae sedis</taxon>
        <taxon>Rubus</taxon>
    </lineage>
</organism>
<proteinExistence type="predicted"/>
<reference evidence="2 3" key="1">
    <citation type="journal article" date="2023" name="G3 (Bethesda)">
        <title>A chromosome-length genome assembly and annotation of blackberry (Rubus argutus, cv. 'Hillquist').</title>
        <authorList>
            <person name="Bruna T."/>
            <person name="Aryal R."/>
            <person name="Dudchenko O."/>
            <person name="Sargent D.J."/>
            <person name="Mead D."/>
            <person name="Buti M."/>
            <person name="Cavallini A."/>
            <person name="Hytonen T."/>
            <person name="Andres J."/>
            <person name="Pham M."/>
            <person name="Weisz D."/>
            <person name="Mascagni F."/>
            <person name="Usai G."/>
            <person name="Natali L."/>
            <person name="Bassil N."/>
            <person name="Fernandez G.E."/>
            <person name="Lomsadze A."/>
            <person name="Armour M."/>
            <person name="Olukolu B."/>
            <person name="Poorten T."/>
            <person name="Britton C."/>
            <person name="Davik J."/>
            <person name="Ashrafi H."/>
            <person name="Aiden E.L."/>
            <person name="Borodovsky M."/>
            <person name="Worthington M."/>
        </authorList>
    </citation>
    <scope>NUCLEOTIDE SEQUENCE [LARGE SCALE GENOMIC DNA]</scope>
    <source>
        <strain evidence="2">PI 553951</strain>
    </source>
</reference>
<evidence type="ECO:0000256" key="1">
    <source>
        <dbReference type="SAM" id="MobiDB-lite"/>
    </source>
</evidence>
<evidence type="ECO:0000313" key="3">
    <source>
        <dbReference type="Proteomes" id="UP001457282"/>
    </source>
</evidence>
<keyword evidence="3" id="KW-1185">Reference proteome</keyword>
<dbReference type="InterPro" id="IPR012871">
    <property type="entry name" value="DUF1668_ORYSA"/>
</dbReference>
<evidence type="ECO:0000313" key="2">
    <source>
        <dbReference type="EMBL" id="KAK9907004.1"/>
    </source>
</evidence>
<dbReference type="Gene3D" id="2.120.10.80">
    <property type="entry name" value="Kelch-type beta propeller"/>
    <property type="match status" value="1"/>
</dbReference>
<dbReference type="AlphaFoldDB" id="A0AAW1VSY9"/>
<accession>A0AAW1VSY9</accession>
<name>A0AAW1VSY9_RUBAR</name>
<feature type="compositionally biased region" description="Low complexity" evidence="1">
    <location>
        <begin position="410"/>
        <end position="428"/>
    </location>
</feature>
<dbReference type="EMBL" id="JBEDUW010000046">
    <property type="protein sequence ID" value="KAK9907004.1"/>
    <property type="molecule type" value="Genomic_DNA"/>
</dbReference>
<protein>
    <submittedName>
        <fullName evidence="2">Uncharacterized protein</fullName>
    </submittedName>
</protein>
<comment type="caution">
    <text evidence="2">The sequence shown here is derived from an EMBL/GenBank/DDBJ whole genome shotgun (WGS) entry which is preliminary data.</text>
</comment>
<feature type="compositionally biased region" description="Low complexity" evidence="1">
    <location>
        <begin position="373"/>
        <end position="402"/>
    </location>
</feature>
<dbReference type="SUPFAM" id="SSF117281">
    <property type="entry name" value="Kelch motif"/>
    <property type="match status" value="1"/>
</dbReference>
<dbReference type="InterPro" id="IPR015915">
    <property type="entry name" value="Kelch-typ_b-propeller"/>
</dbReference>
<dbReference type="Proteomes" id="UP001457282">
    <property type="component" value="Unassembled WGS sequence"/>
</dbReference>
<feature type="region of interest" description="Disordered" evidence="1">
    <location>
        <begin position="373"/>
        <end position="428"/>
    </location>
</feature>
<sequence length="476" mass="52409">MGGASRFRARQKARAAKMEAMEAEHRNREAIQADRLRNMSLYICTFEDYSDWKNQKLRYRIQSIKLSDLFFFSSTPITVFSSKSKSKSNVSNSSSSLVRDVDFVEGDLPLHMSFGVFGSRIVMAGGRKSNRGTTEIYVLETDPTVELRPKFIKGPGKQQRKAKPQYAIPKFNGGKSRPFMVEVKGKLYALTGSPFSCSDYPTFEVFDPENKVWTALPDPPLGNPVSMKDPGSFTHAVVGTKILVKSQRSPLLYFDLADPLKPWGVLTPHHHGLPPCLALVLDLEDDDDHKLLFSFEWNHILVYLMIVSTESEIYSIEPLAMINVPYGFKADSYSCADLGGGTICFVLMNLGEYVKMPVLFMTFQVSFSKSAASSDISSGSGSPHFSSSTGSPRNSSSSSSDSPHIGGSNGSPHTSGSSGSPHTSDSSGGDPDFLCQVFSDIRSFSIKSLGCRIFEYNWSEESSHPLFAKLVACFVL</sequence>
<gene>
    <name evidence="2" type="ORF">M0R45_002501</name>
</gene>
<dbReference type="Pfam" id="PF07893">
    <property type="entry name" value="DUF1668"/>
    <property type="match status" value="1"/>
</dbReference>